<keyword evidence="3" id="KW-1185">Reference proteome</keyword>
<feature type="compositionally biased region" description="Basic and acidic residues" evidence="1">
    <location>
        <begin position="334"/>
        <end position="343"/>
    </location>
</feature>
<dbReference type="InParanoid" id="A0A1Y1UB05"/>
<feature type="compositionally biased region" description="Low complexity" evidence="1">
    <location>
        <begin position="1227"/>
        <end position="1238"/>
    </location>
</feature>
<protein>
    <submittedName>
        <fullName evidence="2">Uncharacterized protein</fullName>
    </submittedName>
</protein>
<feature type="region of interest" description="Disordered" evidence="1">
    <location>
        <begin position="404"/>
        <end position="423"/>
    </location>
</feature>
<feature type="compositionally biased region" description="Polar residues" evidence="1">
    <location>
        <begin position="208"/>
        <end position="221"/>
    </location>
</feature>
<feature type="compositionally biased region" description="Basic and acidic residues" evidence="1">
    <location>
        <begin position="1182"/>
        <end position="1195"/>
    </location>
</feature>
<feature type="compositionally biased region" description="Basic and acidic residues" evidence="1">
    <location>
        <begin position="284"/>
        <end position="296"/>
    </location>
</feature>
<feature type="compositionally biased region" description="Acidic residues" evidence="1">
    <location>
        <begin position="247"/>
        <end position="257"/>
    </location>
</feature>
<feature type="compositionally biased region" description="Basic and acidic residues" evidence="1">
    <location>
        <begin position="1320"/>
        <end position="1331"/>
    </location>
</feature>
<dbReference type="GeneID" id="33560477"/>
<name>A0A1Y1UB05_9TREE</name>
<feature type="compositionally biased region" description="Basic residues" evidence="1">
    <location>
        <begin position="1294"/>
        <end position="1305"/>
    </location>
</feature>
<dbReference type="EMBL" id="NBSH01000015">
    <property type="protein sequence ID" value="ORX34265.1"/>
    <property type="molecule type" value="Genomic_DNA"/>
</dbReference>
<feature type="compositionally biased region" description="Polar residues" evidence="1">
    <location>
        <begin position="1082"/>
        <end position="1099"/>
    </location>
</feature>
<feature type="compositionally biased region" description="Polar residues" evidence="1">
    <location>
        <begin position="1197"/>
        <end position="1210"/>
    </location>
</feature>
<feature type="compositionally biased region" description="Polar residues" evidence="1">
    <location>
        <begin position="979"/>
        <end position="1000"/>
    </location>
</feature>
<feature type="region of interest" description="Disordered" evidence="1">
    <location>
        <begin position="1116"/>
        <end position="1351"/>
    </location>
</feature>
<feature type="region of interest" description="Disordered" evidence="1">
    <location>
        <begin position="509"/>
        <end position="601"/>
    </location>
</feature>
<sequence>MKLSPDAPVNLREYAFQPHQDSSSQARTGRRLTLPIHVYRSHFNAVLPQAKPTSKSANIEDVQKPLALGITKVVNDKPPALPAKRSRKSASGTSKASRKNSAQVEEPDDDGPEVGVWLGEKWVADPAAEENFRPMQADKSVDRSVIVGHSPSQVAQAASSESASQANLSRAAPNSTGLAISTPLPPGRQELGLLKRRLPDTPRDGLHTFSSSHPLPSTPAYSSLYVPAPLTSSSADRHDQSLFMPGPDDELEIEPENPADGLTDGRFQNECSSLCGSDGEDEPESVRTSRRSEPTTHHRSSQRQAGSHPPRPLRSQQRENTYSRRVPKVHRSARTSDDRHDVIGEDALEDGISYNEDLIRRRVQPSQAQLLSEVQQTRPSRLTVGQASQDDFVRLVTDPHQSRSLDRMGVSRSPSLAGAGNESFEWRGQFDDDHWHTYEDEDEDEEHCGPLHVYDDDLDVSMRTPEDQILPEHQQAVDRLFTSSPGYRGPHDPNTFRRLSERLAIDTSHAFPLVPTQKEQTETWDEYERRSRRRRKYRRDRKRSKHRRLKHYHDRRYAGEPRHRYRSHSTHRHREHSDSGSGENDCNDPRQASLRMSRRESVAPKIERWIENARPNNRNTTQEQYVHPATRPLRRVHRHSVSRKRPDRLLQAAKNVPPAFLPGIATVKGEQKRDIMLQRSRLESYPVEKHLIESVEKDIRRLGLESLTKTGRKTPRTKTGDPPTRPRPLPPRLTLARPDDDDLGSTGFGTITDSIQQFTPSHKAQRRYNPAKVVPLKPKIPQLKFVRDTSPASASRRKRTERIVQDHLTPHQGPLSESRDRSTHSSSQAARSYVRPATPVDNLIPTLRRVPIGVGVRLLKTPEQRSADLTYSSEAKTPSSARIALRVLRDAQDQSMLKGLTAEEVERLTRELSMMPGAKKGCGSGMEATEDTSAGSALEPQPFPHEMGSGASGLQHGDGDVDMMDPVTRLSPKIPSRIPASTGTSDPVSIQTPRNTLTRQDISDAGQNLADVLRALTSNQASALGPDGRQSSGRRPRRQERVQRGGSKKQSTLDPFIENREPGCAQASFMKKLLPDGPQLFPRNTQEEASPSEANQDQSAAFEVHIAKPRGLILEGFEDQSNNKRLGRHPIESLPRPASQGQSRGSAFVVSRGVNRGIASTKTAPSRLGLGKPHQCAFNARPENDPFSMDREPRSRSAVTQPYKNPTTPKTPGKIRESQAAMIISPTQRTTRYTATQTFDRDEEDEEPEQGEEEEEEDREQPAAPFVYSLQETASRSLQRSLALPPGRQPSRARGSRPTRSRRIVSAKFKAPAVVNRQAMKKDSARSEPPTHTKPSSHGQSLPTQSLGHGPLRYQVFDDEMDLDHPYSSQEEEEYEVGEPLRGLDHFLGLVELPSAEQSSRNGC</sequence>
<comment type="caution">
    <text evidence="2">The sequence shown here is derived from an EMBL/GenBank/DDBJ whole genome shotgun (WGS) entry which is preliminary data.</text>
</comment>
<evidence type="ECO:0000256" key="1">
    <source>
        <dbReference type="SAM" id="MobiDB-lite"/>
    </source>
</evidence>
<feature type="compositionally biased region" description="Basic residues" evidence="1">
    <location>
        <begin position="563"/>
        <end position="574"/>
    </location>
</feature>
<dbReference type="RefSeq" id="XP_021868543.1">
    <property type="nucleotide sequence ID" value="XM_022018668.1"/>
</dbReference>
<accession>A0A1Y1UB05</accession>
<feature type="region of interest" description="Disordered" evidence="1">
    <location>
        <begin position="1074"/>
        <end position="1100"/>
    </location>
</feature>
<feature type="region of interest" description="Disordered" evidence="1">
    <location>
        <begin position="915"/>
        <end position="1000"/>
    </location>
</feature>
<proteinExistence type="predicted"/>
<feature type="compositionally biased region" description="Polar residues" evidence="1">
    <location>
        <begin position="1333"/>
        <end position="1347"/>
    </location>
</feature>
<evidence type="ECO:0000313" key="2">
    <source>
        <dbReference type="EMBL" id="ORX34265.1"/>
    </source>
</evidence>
<feature type="compositionally biased region" description="Polar residues" evidence="1">
    <location>
        <begin position="89"/>
        <end position="103"/>
    </location>
</feature>
<feature type="compositionally biased region" description="Basic residues" evidence="1">
    <location>
        <begin position="530"/>
        <end position="554"/>
    </location>
</feature>
<feature type="region of interest" description="Disordered" evidence="1">
    <location>
        <begin position="1018"/>
        <end position="1060"/>
    </location>
</feature>
<evidence type="ECO:0000313" key="3">
    <source>
        <dbReference type="Proteomes" id="UP000193218"/>
    </source>
</evidence>
<organism evidence="2 3">
    <name type="scientific">Kockovaella imperatae</name>
    <dbReference type="NCBI Taxonomy" id="4999"/>
    <lineage>
        <taxon>Eukaryota</taxon>
        <taxon>Fungi</taxon>
        <taxon>Dikarya</taxon>
        <taxon>Basidiomycota</taxon>
        <taxon>Agaricomycotina</taxon>
        <taxon>Tremellomycetes</taxon>
        <taxon>Tremellales</taxon>
        <taxon>Cuniculitremaceae</taxon>
        <taxon>Kockovaella</taxon>
    </lineage>
</organism>
<feature type="region of interest" description="Disordered" evidence="1">
    <location>
        <begin position="1"/>
        <end position="29"/>
    </location>
</feature>
<feature type="region of interest" description="Disordered" evidence="1">
    <location>
        <begin position="76"/>
        <end position="115"/>
    </location>
</feature>
<dbReference type="Proteomes" id="UP000193218">
    <property type="component" value="Unassembled WGS sequence"/>
</dbReference>
<feature type="compositionally biased region" description="Acidic residues" evidence="1">
    <location>
        <begin position="1241"/>
        <end position="1259"/>
    </location>
</feature>
<gene>
    <name evidence="2" type="ORF">BD324DRAFT_653533</name>
</gene>
<feature type="region of interest" description="Disordered" evidence="1">
    <location>
        <begin position="703"/>
        <end position="745"/>
    </location>
</feature>
<feature type="compositionally biased region" description="Polar residues" evidence="1">
    <location>
        <begin position="1270"/>
        <end position="1280"/>
    </location>
</feature>
<feature type="compositionally biased region" description="Low complexity" evidence="1">
    <location>
        <begin position="152"/>
        <end position="166"/>
    </location>
</feature>
<feature type="region of interest" description="Disordered" evidence="1">
    <location>
        <begin position="152"/>
        <end position="347"/>
    </location>
</feature>
<reference evidence="2 3" key="1">
    <citation type="submission" date="2017-03" db="EMBL/GenBank/DDBJ databases">
        <title>Widespread Adenine N6-methylation of Active Genes in Fungi.</title>
        <authorList>
            <consortium name="DOE Joint Genome Institute"/>
            <person name="Mondo S.J."/>
            <person name="Dannebaum R.O."/>
            <person name="Kuo R.C."/>
            <person name="Louie K.B."/>
            <person name="Bewick A.J."/>
            <person name="Labutti K."/>
            <person name="Haridas S."/>
            <person name="Kuo A."/>
            <person name="Salamov A."/>
            <person name="Ahrendt S.R."/>
            <person name="Lau R."/>
            <person name="Bowen B.P."/>
            <person name="Lipzen A."/>
            <person name="Sullivan W."/>
            <person name="Andreopoulos W.B."/>
            <person name="Clum A."/>
            <person name="Lindquist E."/>
            <person name="Daum C."/>
            <person name="Northen T.R."/>
            <person name="Ramamoorthy G."/>
            <person name="Schmitz R.J."/>
            <person name="Gryganskyi A."/>
            <person name="Culley D."/>
            <person name="Magnuson J."/>
            <person name="James T.Y."/>
            <person name="O'Malley M.A."/>
            <person name="Stajich J.E."/>
            <person name="Spatafora J.W."/>
            <person name="Visel A."/>
            <person name="Grigoriev I.V."/>
        </authorList>
    </citation>
    <scope>NUCLEOTIDE SEQUENCE [LARGE SCALE GENOMIC DNA]</scope>
    <source>
        <strain evidence="2 3">NRRL Y-17943</strain>
    </source>
</reference>
<feature type="region of interest" description="Disordered" evidence="1">
    <location>
        <begin position="787"/>
        <end position="833"/>
    </location>
</feature>
<feature type="compositionally biased region" description="Basic and acidic residues" evidence="1">
    <location>
        <begin position="197"/>
        <end position="206"/>
    </location>
</feature>